<protein>
    <submittedName>
        <fullName evidence="1">Uncharacterized protein</fullName>
    </submittedName>
</protein>
<reference evidence="1" key="1">
    <citation type="journal article" date="2017" name="Parasit. Vectors">
        <title>Sialotranscriptomics of Rhipicephalus zambeziensis reveals intricate expression profiles of secretory proteins and suggests tight temporal transcriptional regulation during blood-feeding.</title>
        <authorList>
            <person name="de Castro M.H."/>
            <person name="de Klerk D."/>
            <person name="Pienaar R."/>
            <person name="Rees D.J.G."/>
            <person name="Mans B.J."/>
        </authorList>
    </citation>
    <scope>NUCLEOTIDE SEQUENCE</scope>
    <source>
        <tissue evidence="1">Salivary glands</tissue>
    </source>
</reference>
<accession>A0A224YCP0</accession>
<dbReference type="AlphaFoldDB" id="A0A224YCP0"/>
<sequence>MMERGEGCGWVALAANVNFDRKSAVPMAGARYISAGISTWFVRPPMCCVLKAKRLRENGSSPWRPLILLHQHFVELREIGFKRVSCRPYFA</sequence>
<dbReference type="EMBL" id="GFPF01002313">
    <property type="protein sequence ID" value="MAA13459.1"/>
    <property type="molecule type" value="Transcribed_RNA"/>
</dbReference>
<proteinExistence type="predicted"/>
<name>A0A224YCP0_9ACAR</name>
<organism evidence="1">
    <name type="scientific">Rhipicephalus zambeziensis</name>
    <dbReference type="NCBI Taxonomy" id="60191"/>
    <lineage>
        <taxon>Eukaryota</taxon>
        <taxon>Metazoa</taxon>
        <taxon>Ecdysozoa</taxon>
        <taxon>Arthropoda</taxon>
        <taxon>Chelicerata</taxon>
        <taxon>Arachnida</taxon>
        <taxon>Acari</taxon>
        <taxon>Parasitiformes</taxon>
        <taxon>Ixodida</taxon>
        <taxon>Ixodoidea</taxon>
        <taxon>Ixodidae</taxon>
        <taxon>Rhipicephalinae</taxon>
        <taxon>Rhipicephalus</taxon>
        <taxon>Rhipicephalus</taxon>
    </lineage>
</organism>
<evidence type="ECO:0000313" key="1">
    <source>
        <dbReference type="EMBL" id="MAA13459.1"/>
    </source>
</evidence>